<gene>
    <name evidence="2" type="ORF">DDR33_14245</name>
</gene>
<dbReference type="EMBL" id="QEAS01000011">
    <property type="protein sequence ID" value="PWG79957.1"/>
    <property type="molecule type" value="Genomic_DNA"/>
</dbReference>
<dbReference type="InterPro" id="IPR036514">
    <property type="entry name" value="SGNH_hydro_sf"/>
</dbReference>
<accession>A0A2U2PEX6</accession>
<dbReference type="RefSeq" id="WP_109416474.1">
    <property type="nucleotide sequence ID" value="NZ_QEAS01000011.1"/>
</dbReference>
<dbReference type="AlphaFoldDB" id="A0A2U2PEX6"/>
<organism evidence="2 3">
    <name type="scientific">Pararcticibacter amylolyticus</name>
    <dbReference type="NCBI Taxonomy" id="2173175"/>
    <lineage>
        <taxon>Bacteria</taxon>
        <taxon>Pseudomonadati</taxon>
        <taxon>Bacteroidota</taxon>
        <taxon>Sphingobacteriia</taxon>
        <taxon>Sphingobacteriales</taxon>
        <taxon>Sphingobacteriaceae</taxon>
        <taxon>Pararcticibacter</taxon>
    </lineage>
</organism>
<proteinExistence type="predicted"/>
<sequence>MLHADRRTTSCRIIFIGALLILSLLKIGVSQTLAGFSVLQERNGLPAFFAKLGKGSPVTICYLGGSITEAAGYRVKTEQYFRKKYPKSSISVYNAGVGGTGSSLGAFRLQEEVLSHHPDLVFVEFAVNDAASDSLLVCNAIEGIVRQIKKQNLKTDICFLYTIHDQMTGAYNKGELYRSVRFIERVADYYKLPSVNLGIDVLKEVNQGKLIFRGTKEDEAAGRAVFSFDGTHPGDLGHEIYTKTIVGAFENMKSGKEMKKMPQPLYSGNFGVTRVLSPDEVQRTAGWEQASWDGYLKPFQKAYPGLICTAHTSDSVVVRFSGTYFGFCDIIGPSATPSVVVNIDGQPDIRTRFDSYGYFYRRSYCLIGPLKDGEHVVILKKGTMTTDKQKMVNYHETREDPADYRKGLFFLGKLMIIGKLL</sequence>
<evidence type="ECO:0000259" key="1">
    <source>
        <dbReference type="Pfam" id="PF13472"/>
    </source>
</evidence>
<dbReference type="PANTHER" id="PTHR34407">
    <property type="entry name" value="EXPRESSED PROTEIN"/>
    <property type="match status" value="1"/>
</dbReference>
<dbReference type="Pfam" id="PF13472">
    <property type="entry name" value="Lipase_GDSL_2"/>
    <property type="match status" value="1"/>
</dbReference>
<dbReference type="Proteomes" id="UP000245647">
    <property type="component" value="Unassembled WGS sequence"/>
</dbReference>
<dbReference type="OrthoDB" id="9796689at2"/>
<evidence type="ECO:0000313" key="3">
    <source>
        <dbReference type="Proteomes" id="UP000245647"/>
    </source>
</evidence>
<name>A0A2U2PEX6_9SPHI</name>
<feature type="domain" description="SGNH hydrolase-type esterase" evidence="1">
    <location>
        <begin position="63"/>
        <end position="240"/>
    </location>
</feature>
<dbReference type="PANTHER" id="PTHR34407:SF1">
    <property type="entry name" value="SGNH HYDROLASE-TYPE ESTERASE DOMAIN-CONTAINING PROTEIN"/>
    <property type="match status" value="1"/>
</dbReference>
<dbReference type="SUPFAM" id="SSF52266">
    <property type="entry name" value="SGNH hydrolase"/>
    <property type="match status" value="1"/>
</dbReference>
<comment type="caution">
    <text evidence="2">The sequence shown here is derived from an EMBL/GenBank/DDBJ whole genome shotgun (WGS) entry which is preliminary data.</text>
</comment>
<evidence type="ECO:0000313" key="2">
    <source>
        <dbReference type="EMBL" id="PWG79957.1"/>
    </source>
</evidence>
<protein>
    <recommendedName>
        <fullName evidence="1">SGNH hydrolase-type esterase domain-containing protein</fullName>
    </recommendedName>
</protein>
<dbReference type="Gene3D" id="3.40.50.1110">
    <property type="entry name" value="SGNH hydrolase"/>
    <property type="match status" value="1"/>
</dbReference>
<dbReference type="CDD" id="cd00229">
    <property type="entry name" value="SGNH_hydrolase"/>
    <property type="match status" value="1"/>
</dbReference>
<keyword evidence="3" id="KW-1185">Reference proteome</keyword>
<reference evidence="2 3" key="1">
    <citation type="submission" date="2018-04" db="EMBL/GenBank/DDBJ databases">
        <title>Pedobacter chongqingensis sp. nov., isolated from a rottenly hemp rope.</title>
        <authorList>
            <person name="Cai Y."/>
        </authorList>
    </citation>
    <scope>NUCLEOTIDE SEQUENCE [LARGE SCALE GENOMIC DNA]</scope>
    <source>
        <strain evidence="2 3">FJ4-8</strain>
    </source>
</reference>
<dbReference type="InterPro" id="IPR013830">
    <property type="entry name" value="SGNH_hydro"/>
</dbReference>
<dbReference type="GO" id="GO:0016788">
    <property type="term" value="F:hydrolase activity, acting on ester bonds"/>
    <property type="evidence" value="ECO:0007669"/>
    <property type="project" value="UniProtKB-ARBA"/>
</dbReference>